<organism evidence="2 3">
    <name type="scientific">Saccharopolyspora antimicrobica</name>
    <dbReference type="NCBI Taxonomy" id="455193"/>
    <lineage>
        <taxon>Bacteria</taxon>
        <taxon>Bacillati</taxon>
        <taxon>Actinomycetota</taxon>
        <taxon>Actinomycetes</taxon>
        <taxon>Pseudonocardiales</taxon>
        <taxon>Pseudonocardiaceae</taxon>
        <taxon>Saccharopolyspora</taxon>
    </lineage>
</organism>
<sequence>MLLNNPSRHSNPKASVILKETTNQNNVWSGALKNTNQNSPLLSSQRTHPHHHQQPFQDHQAPGSISSVRFLVSVTLAGRFSGVSGGCPSLISPEIEPCFELSTARLPHRLPGDRFTLPGALRGVKPARPGRCALRGVRLRPPGRSRHRPRQAHASWSVRLSVRQRESYAHSASKSNRLVRVLTPHGQPIVATSASVAARASRCSPNRPR</sequence>
<evidence type="ECO:0000256" key="1">
    <source>
        <dbReference type="SAM" id="MobiDB-lite"/>
    </source>
</evidence>
<protein>
    <submittedName>
        <fullName evidence="2">Uncharacterized protein</fullName>
    </submittedName>
</protein>
<dbReference type="Proteomes" id="UP000199398">
    <property type="component" value="Unassembled WGS sequence"/>
</dbReference>
<proteinExistence type="predicted"/>
<evidence type="ECO:0000313" key="3">
    <source>
        <dbReference type="Proteomes" id="UP000199398"/>
    </source>
</evidence>
<accession>A0A1I4Y5W0</accession>
<evidence type="ECO:0000313" key="2">
    <source>
        <dbReference type="EMBL" id="SFN33407.1"/>
    </source>
</evidence>
<feature type="region of interest" description="Disordered" evidence="1">
    <location>
        <begin position="29"/>
        <end position="61"/>
    </location>
</feature>
<dbReference type="AlphaFoldDB" id="A0A1I4Y5W0"/>
<dbReference type="EMBL" id="FOUP01000004">
    <property type="protein sequence ID" value="SFN33407.1"/>
    <property type="molecule type" value="Genomic_DNA"/>
</dbReference>
<name>A0A1I4Y5W0_9PSEU</name>
<reference evidence="2 3" key="1">
    <citation type="submission" date="2016-10" db="EMBL/GenBank/DDBJ databases">
        <authorList>
            <person name="de Groot N.N."/>
        </authorList>
    </citation>
    <scope>NUCLEOTIDE SEQUENCE [LARGE SCALE GENOMIC DNA]</scope>
    <source>
        <strain evidence="2 3">CPCC 201259</strain>
    </source>
</reference>
<feature type="compositionally biased region" description="Polar residues" evidence="1">
    <location>
        <begin position="29"/>
        <end position="44"/>
    </location>
</feature>
<gene>
    <name evidence="2" type="ORF">SAMN05421805_1041</name>
</gene>